<dbReference type="EMBL" id="CAKOGP040000224">
    <property type="protein sequence ID" value="CAJ1932426.1"/>
    <property type="molecule type" value="Genomic_DNA"/>
</dbReference>
<dbReference type="Proteomes" id="UP001295423">
    <property type="component" value="Unassembled WGS sequence"/>
</dbReference>
<accession>A0AAD2FED1</accession>
<keyword evidence="3" id="KW-1185">Reference proteome</keyword>
<organism evidence="2 3">
    <name type="scientific">Cylindrotheca closterium</name>
    <dbReference type="NCBI Taxonomy" id="2856"/>
    <lineage>
        <taxon>Eukaryota</taxon>
        <taxon>Sar</taxon>
        <taxon>Stramenopiles</taxon>
        <taxon>Ochrophyta</taxon>
        <taxon>Bacillariophyta</taxon>
        <taxon>Bacillariophyceae</taxon>
        <taxon>Bacillariophycidae</taxon>
        <taxon>Bacillariales</taxon>
        <taxon>Bacillariaceae</taxon>
        <taxon>Cylindrotheca</taxon>
    </lineage>
</organism>
<gene>
    <name evidence="2" type="ORF">CYCCA115_LOCUS2830</name>
</gene>
<sequence>MSQLPITKIRKETNQQVNEDQDETAGRKKQKKVVTFHEAVRSRSVESFLDEDPSVLWYSPKDYETARAKERSLRCYIRKTEKNEGNLNAQGILTLEEAARKRNNGASAKIAVFEQQEAQEIAFLVYNDRKTAKLALDGEQIAKAYQPHSQASLAQAQHRAMTHETHVHTILSDPTEELIAALPNRRRRSPRSSLLLSSPRSIRGPPPSLIRRGKRFQICAVLIPGASSIIAGVTSHLAA</sequence>
<reference evidence="2" key="1">
    <citation type="submission" date="2023-08" db="EMBL/GenBank/DDBJ databases">
        <authorList>
            <person name="Audoor S."/>
            <person name="Bilcke G."/>
        </authorList>
    </citation>
    <scope>NUCLEOTIDE SEQUENCE</scope>
</reference>
<evidence type="ECO:0000256" key="1">
    <source>
        <dbReference type="SAM" id="MobiDB-lite"/>
    </source>
</evidence>
<dbReference type="AlphaFoldDB" id="A0AAD2FED1"/>
<comment type="caution">
    <text evidence="2">The sequence shown here is derived from an EMBL/GenBank/DDBJ whole genome shotgun (WGS) entry which is preliminary data.</text>
</comment>
<evidence type="ECO:0000313" key="3">
    <source>
        <dbReference type="Proteomes" id="UP001295423"/>
    </source>
</evidence>
<feature type="region of interest" description="Disordered" evidence="1">
    <location>
        <begin position="1"/>
        <end position="30"/>
    </location>
</feature>
<name>A0AAD2FED1_9STRA</name>
<evidence type="ECO:0000313" key="2">
    <source>
        <dbReference type="EMBL" id="CAJ1932426.1"/>
    </source>
</evidence>
<protein>
    <submittedName>
        <fullName evidence="2">Uncharacterized protein</fullName>
    </submittedName>
</protein>
<proteinExistence type="predicted"/>